<dbReference type="GO" id="GO:0005992">
    <property type="term" value="P:trehalose biosynthetic process"/>
    <property type="evidence" value="ECO:0007669"/>
    <property type="project" value="InterPro"/>
</dbReference>
<evidence type="ECO:0000313" key="1">
    <source>
        <dbReference type="EMBL" id="KAG2193066.1"/>
    </source>
</evidence>
<proteinExistence type="predicted"/>
<organism evidence="1 2">
    <name type="scientific">Mucor plumbeus</name>
    <dbReference type="NCBI Taxonomy" id="97098"/>
    <lineage>
        <taxon>Eukaryota</taxon>
        <taxon>Fungi</taxon>
        <taxon>Fungi incertae sedis</taxon>
        <taxon>Mucoromycota</taxon>
        <taxon>Mucoromycotina</taxon>
        <taxon>Mucoromycetes</taxon>
        <taxon>Mucorales</taxon>
        <taxon>Mucorineae</taxon>
        <taxon>Mucoraceae</taxon>
        <taxon>Mucor</taxon>
    </lineage>
</organism>
<dbReference type="GO" id="GO:0005946">
    <property type="term" value="C:alpha,alpha-trehalose-phosphate synthase complex (UDP-forming)"/>
    <property type="evidence" value="ECO:0007669"/>
    <property type="project" value="TreeGrafter"/>
</dbReference>
<dbReference type="GO" id="GO:0003825">
    <property type="term" value="F:alpha,alpha-trehalose-phosphate synthase (UDP-forming) activity"/>
    <property type="evidence" value="ECO:0007669"/>
    <property type="project" value="TreeGrafter"/>
</dbReference>
<accession>A0A8H7QK98</accession>
<name>A0A8H7QK98_9FUNG</name>
<keyword evidence="2" id="KW-1185">Reference proteome</keyword>
<dbReference type="Gene3D" id="3.40.50.2000">
    <property type="entry name" value="Glycogen Phosphorylase B"/>
    <property type="match status" value="1"/>
</dbReference>
<sequence length="272" mass="30305">MVSRYLQQILPDVKIGLSIYANLPYSEYLTPVYENKSIQKAIFLVDHIGFQTTLDASSSVKEIRNLFPQKQIIFCCDTHVANVVITLAAFSQLVFKNRYLINHLVLIHLCSTHVPASDSEAVPEMVRQINQLYDNTNFVPVHFCHQDIDREEQEALMAASGLGIFLGPHSSTLIASKKFIVSQNDRRASLILLQDLSLKISNGAIAAVEGSSDITALVTALHGALTMCPIDAEKRYAQSFKFVLENDTIACAHRFIQAFVGDKTPYLYPTVD</sequence>
<dbReference type="PANTHER" id="PTHR10788:SF123">
    <property type="entry name" value="TREHALOSE-PHOSPHATASE"/>
    <property type="match status" value="1"/>
</dbReference>
<dbReference type="Pfam" id="PF00982">
    <property type="entry name" value="Glyco_transf_20"/>
    <property type="match status" value="1"/>
</dbReference>
<dbReference type="EMBL" id="JAEPRC010000676">
    <property type="protein sequence ID" value="KAG2193066.1"/>
    <property type="molecule type" value="Genomic_DNA"/>
</dbReference>
<evidence type="ECO:0000313" key="2">
    <source>
        <dbReference type="Proteomes" id="UP000650833"/>
    </source>
</evidence>
<protein>
    <submittedName>
        <fullName evidence="1">Uncharacterized protein</fullName>
    </submittedName>
</protein>
<dbReference type="SUPFAM" id="SSF53756">
    <property type="entry name" value="UDP-Glycosyltransferase/glycogen phosphorylase"/>
    <property type="match status" value="1"/>
</dbReference>
<comment type="caution">
    <text evidence="1">The sequence shown here is derived from an EMBL/GenBank/DDBJ whole genome shotgun (WGS) entry which is preliminary data.</text>
</comment>
<dbReference type="OrthoDB" id="2262329at2759"/>
<dbReference type="GO" id="GO:0004805">
    <property type="term" value="F:trehalose-phosphatase activity"/>
    <property type="evidence" value="ECO:0007669"/>
    <property type="project" value="TreeGrafter"/>
</dbReference>
<gene>
    <name evidence="1" type="ORF">INT46_003592</name>
</gene>
<dbReference type="GO" id="GO:0005829">
    <property type="term" value="C:cytosol"/>
    <property type="evidence" value="ECO:0007669"/>
    <property type="project" value="TreeGrafter"/>
</dbReference>
<dbReference type="InterPro" id="IPR001830">
    <property type="entry name" value="Glyco_trans_20"/>
</dbReference>
<dbReference type="Proteomes" id="UP000650833">
    <property type="component" value="Unassembled WGS sequence"/>
</dbReference>
<reference evidence="1" key="1">
    <citation type="submission" date="2020-12" db="EMBL/GenBank/DDBJ databases">
        <title>Metabolic potential, ecology and presence of endohyphal bacteria is reflected in genomic diversity of Mucoromycotina.</title>
        <authorList>
            <person name="Muszewska A."/>
            <person name="Okrasinska A."/>
            <person name="Steczkiewicz K."/>
            <person name="Drgas O."/>
            <person name="Orlowska M."/>
            <person name="Perlinska-Lenart U."/>
            <person name="Aleksandrzak-Piekarczyk T."/>
            <person name="Szatraj K."/>
            <person name="Zielenkiewicz U."/>
            <person name="Pilsyk S."/>
            <person name="Malc E."/>
            <person name="Mieczkowski P."/>
            <person name="Kruszewska J.S."/>
            <person name="Biernat P."/>
            <person name="Pawlowska J."/>
        </authorList>
    </citation>
    <scope>NUCLEOTIDE SEQUENCE</scope>
    <source>
        <strain evidence="1">CBS 226.32</strain>
    </source>
</reference>
<dbReference type="AlphaFoldDB" id="A0A8H7QK98"/>
<dbReference type="PANTHER" id="PTHR10788">
    <property type="entry name" value="TREHALOSE-6-PHOSPHATE SYNTHASE"/>
    <property type="match status" value="1"/>
</dbReference>